<keyword evidence="2" id="KW-1185">Reference proteome</keyword>
<dbReference type="AlphaFoldDB" id="T1JU17"/>
<name>T1JU17_TETUR</name>
<proteinExistence type="predicted"/>
<evidence type="ECO:0000313" key="2">
    <source>
        <dbReference type="Proteomes" id="UP000015104"/>
    </source>
</evidence>
<organism evidence="1 2">
    <name type="scientific">Tetranychus urticae</name>
    <name type="common">Two-spotted spider mite</name>
    <dbReference type="NCBI Taxonomy" id="32264"/>
    <lineage>
        <taxon>Eukaryota</taxon>
        <taxon>Metazoa</taxon>
        <taxon>Ecdysozoa</taxon>
        <taxon>Arthropoda</taxon>
        <taxon>Chelicerata</taxon>
        <taxon>Arachnida</taxon>
        <taxon>Acari</taxon>
        <taxon>Acariformes</taxon>
        <taxon>Trombidiformes</taxon>
        <taxon>Prostigmata</taxon>
        <taxon>Eleutherengona</taxon>
        <taxon>Raphignathae</taxon>
        <taxon>Tetranychoidea</taxon>
        <taxon>Tetranychidae</taxon>
        <taxon>Tetranychus</taxon>
    </lineage>
</organism>
<evidence type="ECO:0000313" key="1">
    <source>
        <dbReference type="EnsemblMetazoa" id="tetur01g16210.1"/>
    </source>
</evidence>
<reference evidence="1" key="2">
    <citation type="submission" date="2015-06" db="UniProtKB">
        <authorList>
            <consortium name="EnsemblMetazoa"/>
        </authorList>
    </citation>
    <scope>IDENTIFICATION</scope>
</reference>
<protein>
    <submittedName>
        <fullName evidence="1">Uncharacterized protein</fullName>
    </submittedName>
</protein>
<dbReference type="HOGENOM" id="CLU_3428631_0_0_1"/>
<reference evidence="2" key="1">
    <citation type="submission" date="2011-08" db="EMBL/GenBank/DDBJ databases">
        <authorList>
            <person name="Rombauts S."/>
        </authorList>
    </citation>
    <scope>NUCLEOTIDE SEQUENCE</scope>
    <source>
        <strain evidence="2">London</strain>
    </source>
</reference>
<dbReference type="Proteomes" id="UP000015104">
    <property type="component" value="Unassembled WGS sequence"/>
</dbReference>
<sequence length="20" mass="2198">MQAKAETDIICHHISRSGSI</sequence>
<dbReference type="EnsemblMetazoa" id="tetur01g16210.1">
    <property type="protein sequence ID" value="tetur01g16210.1"/>
    <property type="gene ID" value="tetur01g16210"/>
</dbReference>
<accession>T1JU17</accession>
<dbReference type="EMBL" id="CAEY01000486">
    <property type="status" value="NOT_ANNOTATED_CDS"/>
    <property type="molecule type" value="Genomic_DNA"/>
</dbReference>